<accession>A0A9N9TAV5</accession>
<dbReference type="Gene3D" id="3.80.10.10">
    <property type="entry name" value="Ribonuclease Inhibitor"/>
    <property type="match status" value="2"/>
</dbReference>
<dbReference type="PROSITE" id="PS51450">
    <property type="entry name" value="LRR"/>
    <property type="match status" value="3"/>
</dbReference>
<dbReference type="InterPro" id="IPR032675">
    <property type="entry name" value="LRR_dom_sf"/>
</dbReference>
<keyword evidence="2 4" id="KW-0732">Signal</keyword>
<dbReference type="OrthoDB" id="8023798at2759"/>
<dbReference type="GO" id="GO:0005886">
    <property type="term" value="C:plasma membrane"/>
    <property type="evidence" value="ECO:0007669"/>
    <property type="project" value="TreeGrafter"/>
</dbReference>
<dbReference type="InterPro" id="IPR003591">
    <property type="entry name" value="Leu-rich_rpt_typical-subtyp"/>
</dbReference>
<evidence type="ECO:0000313" key="6">
    <source>
        <dbReference type="Proteomes" id="UP001153712"/>
    </source>
</evidence>
<dbReference type="PANTHER" id="PTHR24369">
    <property type="entry name" value="ANTIGEN BSP, PUTATIVE-RELATED"/>
    <property type="match status" value="1"/>
</dbReference>
<gene>
    <name evidence="5" type="ORF">PHYEVI_LOCUS1120</name>
</gene>
<reference evidence="5" key="1">
    <citation type="submission" date="2022-01" db="EMBL/GenBank/DDBJ databases">
        <authorList>
            <person name="King R."/>
        </authorList>
    </citation>
    <scope>NUCLEOTIDE SEQUENCE</scope>
</reference>
<protein>
    <submittedName>
        <fullName evidence="5">Uncharacterized protein</fullName>
    </submittedName>
</protein>
<dbReference type="PROSITE" id="PS51257">
    <property type="entry name" value="PROKAR_LIPOPROTEIN"/>
    <property type="match status" value="1"/>
</dbReference>
<name>A0A9N9TAV5_PHYSR</name>
<evidence type="ECO:0000256" key="2">
    <source>
        <dbReference type="ARBA" id="ARBA00022729"/>
    </source>
</evidence>
<dbReference type="EMBL" id="OU900094">
    <property type="protein sequence ID" value="CAG9854659.1"/>
    <property type="molecule type" value="Genomic_DNA"/>
</dbReference>
<dbReference type="Proteomes" id="UP001153712">
    <property type="component" value="Chromosome 1"/>
</dbReference>
<evidence type="ECO:0000256" key="3">
    <source>
        <dbReference type="ARBA" id="ARBA00022737"/>
    </source>
</evidence>
<feature type="chain" id="PRO_5040310427" evidence="4">
    <location>
        <begin position="19"/>
        <end position="287"/>
    </location>
</feature>
<dbReference type="PANTHER" id="PTHR24369:SF210">
    <property type="entry name" value="CHAOPTIN-RELATED"/>
    <property type="match status" value="1"/>
</dbReference>
<organism evidence="5 6">
    <name type="scientific">Phyllotreta striolata</name>
    <name type="common">Striped flea beetle</name>
    <name type="synonym">Crioceris striolata</name>
    <dbReference type="NCBI Taxonomy" id="444603"/>
    <lineage>
        <taxon>Eukaryota</taxon>
        <taxon>Metazoa</taxon>
        <taxon>Ecdysozoa</taxon>
        <taxon>Arthropoda</taxon>
        <taxon>Hexapoda</taxon>
        <taxon>Insecta</taxon>
        <taxon>Pterygota</taxon>
        <taxon>Neoptera</taxon>
        <taxon>Endopterygota</taxon>
        <taxon>Coleoptera</taxon>
        <taxon>Polyphaga</taxon>
        <taxon>Cucujiformia</taxon>
        <taxon>Chrysomeloidea</taxon>
        <taxon>Chrysomelidae</taxon>
        <taxon>Galerucinae</taxon>
        <taxon>Alticini</taxon>
        <taxon>Phyllotreta</taxon>
    </lineage>
</organism>
<keyword evidence="6" id="KW-1185">Reference proteome</keyword>
<dbReference type="SUPFAM" id="SSF52058">
    <property type="entry name" value="L domain-like"/>
    <property type="match status" value="1"/>
</dbReference>
<keyword evidence="3" id="KW-0677">Repeat</keyword>
<evidence type="ECO:0000256" key="1">
    <source>
        <dbReference type="ARBA" id="ARBA00022614"/>
    </source>
</evidence>
<dbReference type="SMART" id="SM00365">
    <property type="entry name" value="LRR_SD22"/>
    <property type="match status" value="4"/>
</dbReference>
<dbReference type="InterPro" id="IPR050541">
    <property type="entry name" value="LRR_TM_domain-containing"/>
</dbReference>
<sequence length="287" mass="32111">MKWFLLVSFTILLHSSLQSCVSKRGVTTCTENALPRSGPMRIENYQNLVEFTPGHLRIIPSGIFRLLTELKILFLSSNEISTVEIGAFDGLYNLEKLSLYANKLETIPAGVFRDLRSLKELNLGMNQIASISEDAFAGLLQLEVLNLGFNQLSTVPEALKMLRTLKVLSIKNNQLKKILPHSFGTLGSLEILNLSDNGITEVQNKAFKGLIKVEELDLKSNYLAKLNIQDILEDLRELKTLKLAVNSFSCNNLKEIDNVLKRKRITLASGYYNKPGSKTYNGMVCTV</sequence>
<evidence type="ECO:0000313" key="5">
    <source>
        <dbReference type="EMBL" id="CAG9854659.1"/>
    </source>
</evidence>
<dbReference type="Pfam" id="PF13855">
    <property type="entry name" value="LRR_8"/>
    <property type="match status" value="2"/>
</dbReference>
<dbReference type="InterPro" id="IPR001611">
    <property type="entry name" value="Leu-rich_rpt"/>
</dbReference>
<proteinExistence type="predicted"/>
<dbReference type="Pfam" id="PF00560">
    <property type="entry name" value="LRR_1"/>
    <property type="match status" value="1"/>
</dbReference>
<keyword evidence="1" id="KW-0433">Leucine-rich repeat</keyword>
<dbReference type="AlphaFoldDB" id="A0A9N9TAV5"/>
<dbReference type="FunFam" id="3.80.10.10:FF:001164">
    <property type="entry name" value="GH01279p"/>
    <property type="match status" value="1"/>
</dbReference>
<evidence type="ECO:0000256" key="4">
    <source>
        <dbReference type="SAM" id="SignalP"/>
    </source>
</evidence>
<dbReference type="SMART" id="SM00369">
    <property type="entry name" value="LRR_TYP"/>
    <property type="match status" value="7"/>
</dbReference>
<feature type="signal peptide" evidence="4">
    <location>
        <begin position="1"/>
        <end position="18"/>
    </location>
</feature>